<feature type="domain" description="Calcineurin-like phosphoesterase" evidence="1">
    <location>
        <begin position="5"/>
        <end position="236"/>
    </location>
</feature>
<dbReference type="RefSeq" id="WP_058438454.1">
    <property type="nucleotide sequence ID" value="NZ_KQ758903.1"/>
</dbReference>
<dbReference type="Proteomes" id="UP000053947">
    <property type="component" value="Unassembled WGS sequence"/>
</dbReference>
<dbReference type="STRING" id="1217799.DEALK_05580"/>
<dbReference type="AlphaFoldDB" id="A0A0W0GGP7"/>
<dbReference type="GO" id="GO:0016787">
    <property type="term" value="F:hydrolase activity"/>
    <property type="evidence" value="ECO:0007669"/>
    <property type="project" value="InterPro"/>
</dbReference>
<dbReference type="InterPro" id="IPR029052">
    <property type="entry name" value="Metallo-depent_PP-like"/>
</dbReference>
<dbReference type="InterPro" id="IPR027417">
    <property type="entry name" value="P-loop_NTPase"/>
</dbReference>
<gene>
    <name evidence="3" type="ORF">DEALK_05580</name>
</gene>
<dbReference type="InterPro" id="IPR057123">
    <property type="entry name" value="STAND_NTPase4_dom"/>
</dbReference>
<sequence>MKTLLLHLSDIHLQQSSNIILNRISNLASSLNLVAREVDDCYCVLSGDIAFSGKNDEYQQAEEFLRMLKQALEQVTNINNIVFILAPGNHDCDFSLNDEIRETLLTGIVSSSSSRSISPKLVEQVTQVQNSFFKFASLHNQAAFKENRLWYEARFPSGKHTFVFVVLNTAWMSSIKETYGSLFFPTEVLTPSEKGESIRICVFHHPGRWFNEKAFHEFRRFLDSHYDLVLTGHEHDQYYSGTKTIEGKSCEYIEGGILQGKSDSSSFNAIVVDTDLCNFKLHEYSWEINSYVVKKTSKDWQSLSDKVFKPLFYNTAKFSEYLQDLGLTFSHPRKDKLTIDDVFVDPEIFLHIVDKTAGQNSDIRIDNLLEVITKYNFVILIGGLRTGKSVLLKRTYSDLLANNIVPLWAYGAKLPFPNEDNIRSYIRHSYEEQYGTDKFDDYDRLPLQQRAVVIDDLHKSNLKPKGKIALLKELKRYFGYILVSGNNIIDIEEFLDNNARYGTDMAEFARVTIAEYGYRLRSKLLGKWLNAGDPDSADIYSSEKYKQLENIINDTLNRPSIPRTPFYIMIILQAAENKYNLNAASGSNGYYYQVIINDAILKTKRSNKDIDIKVGYLSRLAYYMFKRQLSSISAEDMLLFNNNEYLALSGLLVNCDQILMDLVEGQILRLENGYYKFQYSYYAQYFAAMFMANNIQQSKYREEVKRHVIKICNNIHKEHYLNIIEFLYFMSKDPLIAQTIIDNANKIFTDVPLSDLHQDIRFINDMQANIKTVRISSKPVEETRGVILKAQEEDQANIVYNMADVEEFNELELVGMILYAFASINIFGEIIRNYMGTTDIDCIQPLTEESYKVGLRTLSVLLKSIENGREEIVEEIKQHVKTPLLEHELVEELGKRVFYYSAFVALAVIRTLSHSLGASELTKIYQTIYENNPLQSVQLINLTIRIEQSKYPPVDYILALAKELEQNHFALELLLQIVVVNMSLYSWPIEARQKVVAGLKLQEYDDNPKVITRENKLFPGN</sequence>
<dbReference type="SUPFAM" id="SSF56300">
    <property type="entry name" value="Metallo-dependent phosphatases"/>
    <property type="match status" value="1"/>
</dbReference>
<dbReference type="EMBL" id="LFDV01000002">
    <property type="protein sequence ID" value="KTB47713.1"/>
    <property type="molecule type" value="Genomic_DNA"/>
</dbReference>
<comment type="caution">
    <text evidence="3">The sequence shown here is derived from an EMBL/GenBank/DDBJ whole genome shotgun (WGS) entry which is preliminary data.</text>
</comment>
<keyword evidence="4" id="KW-1185">Reference proteome</keyword>
<dbReference type="InterPro" id="IPR004843">
    <property type="entry name" value="Calcineurin-like_PHP"/>
</dbReference>
<dbReference type="OrthoDB" id="883741at2"/>
<feature type="domain" description="STAND NTPase 4 small alpha/beta" evidence="2">
    <location>
        <begin position="631"/>
        <end position="687"/>
    </location>
</feature>
<name>A0A0W0GGP7_9CHLR</name>
<evidence type="ECO:0000259" key="2">
    <source>
        <dbReference type="Pfam" id="PF24406"/>
    </source>
</evidence>
<organism evidence="3 4">
    <name type="scientific">Dehalogenimonas alkenigignens</name>
    <dbReference type="NCBI Taxonomy" id="1217799"/>
    <lineage>
        <taxon>Bacteria</taxon>
        <taxon>Bacillati</taxon>
        <taxon>Chloroflexota</taxon>
        <taxon>Dehalococcoidia</taxon>
        <taxon>Dehalococcoidales</taxon>
        <taxon>Dehalococcoidaceae</taxon>
        <taxon>Dehalogenimonas</taxon>
    </lineage>
</organism>
<dbReference type="Pfam" id="PF24406">
    <property type="entry name" value="nSTAND_NTPase4"/>
    <property type="match status" value="1"/>
</dbReference>
<dbReference type="SUPFAM" id="SSF52540">
    <property type="entry name" value="P-loop containing nucleoside triphosphate hydrolases"/>
    <property type="match status" value="1"/>
</dbReference>
<dbReference type="Pfam" id="PF00149">
    <property type="entry name" value="Metallophos"/>
    <property type="match status" value="1"/>
</dbReference>
<proteinExistence type="predicted"/>
<evidence type="ECO:0000313" key="4">
    <source>
        <dbReference type="Proteomes" id="UP000053947"/>
    </source>
</evidence>
<protein>
    <submittedName>
        <fullName evidence="3">Calcineurin-like phosphoesterase</fullName>
    </submittedName>
</protein>
<evidence type="ECO:0000313" key="3">
    <source>
        <dbReference type="EMBL" id="KTB47713.1"/>
    </source>
</evidence>
<evidence type="ECO:0000259" key="1">
    <source>
        <dbReference type="Pfam" id="PF00149"/>
    </source>
</evidence>
<accession>A0A0W0GGP7</accession>
<dbReference type="Gene3D" id="3.60.21.10">
    <property type="match status" value="1"/>
</dbReference>
<reference evidence="3 4" key="1">
    <citation type="submission" date="2015-06" db="EMBL/GenBank/DDBJ databases">
        <title>Genome sequence of the organohalide-respiring Dehalogenimonas alkenigignens type strain (IP3-3T).</title>
        <authorList>
            <person name="Key T.A."/>
            <person name="Richmond D.P."/>
            <person name="Bowman K.S."/>
            <person name="Cho Y.-J."/>
            <person name="Chun J."/>
            <person name="da Costa M.S."/>
            <person name="Rainey F.A."/>
            <person name="Moe W.M."/>
        </authorList>
    </citation>
    <scope>NUCLEOTIDE SEQUENCE [LARGE SCALE GENOMIC DNA]</scope>
    <source>
        <strain evidence="3 4">IP3-3</strain>
    </source>
</reference>